<organism evidence="4 5">
    <name type="scientific">Luteibacter jiangsuensis</name>
    <dbReference type="NCBI Taxonomy" id="637577"/>
    <lineage>
        <taxon>Bacteria</taxon>
        <taxon>Pseudomonadati</taxon>
        <taxon>Pseudomonadota</taxon>
        <taxon>Gammaproteobacteria</taxon>
        <taxon>Lysobacterales</taxon>
        <taxon>Rhodanobacteraceae</taxon>
        <taxon>Luteibacter</taxon>
    </lineage>
</organism>
<feature type="domain" description="AB hydrolase-1" evidence="3">
    <location>
        <begin position="17"/>
        <end position="236"/>
    </location>
</feature>
<gene>
    <name evidence="4" type="ORF">HBF26_07235</name>
</gene>
<dbReference type="GO" id="GO:0016787">
    <property type="term" value="F:hydrolase activity"/>
    <property type="evidence" value="ECO:0007669"/>
    <property type="project" value="UniProtKB-KW"/>
</dbReference>
<dbReference type="Proteomes" id="UP001429601">
    <property type="component" value="Unassembled WGS sequence"/>
</dbReference>
<evidence type="ECO:0000259" key="3">
    <source>
        <dbReference type="Pfam" id="PF12697"/>
    </source>
</evidence>
<reference evidence="4 5" key="1">
    <citation type="journal article" date="2011" name="Curr. Microbiol.">
        <title>Luteibacter jiangsuensis sp. nov.: a methamidophos-degrading bacterium isolated from a methamidophos-manufacturing factory.</title>
        <authorList>
            <person name="Wang L."/>
            <person name="Wang G.L."/>
            <person name="Li S.P."/>
            <person name="Jiang J.D."/>
        </authorList>
    </citation>
    <scope>NUCLEOTIDE SEQUENCE [LARGE SCALE GENOMIC DNA]</scope>
    <source>
        <strain evidence="4 5">CGMCC 1.10133</strain>
    </source>
</reference>
<dbReference type="PANTHER" id="PTHR43798">
    <property type="entry name" value="MONOACYLGLYCEROL LIPASE"/>
    <property type="match status" value="1"/>
</dbReference>
<evidence type="ECO:0000256" key="1">
    <source>
        <dbReference type="ARBA" id="ARBA00022801"/>
    </source>
</evidence>
<dbReference type="Pfam" id="PF12697">
    <property type="entry name" value="Abhydrolase_6"/>
    <property type="match status" value="1"/>
</dbReference>
<sequence length="272" mass="29314">MQIPVVYVQGFIGHLDFAELREGLDPSRTLSPTLLGYGALAGTLPTGLGDQVAHLDRTLKAHFGDEPVVLVGHSGGAAICVEFATQFPERVAAFVSAEGNLAPSDAFLSSRLAPMTRTQVEQWLATAQADPAAFSARKRLDLDDALLDRLRDWLHHQPAATIHIMARSLLMETVSPRYASRVVQVMTHIPTYLVRGARSEVALGAPPRLRTLAAGTFAIPDTGHLMILEQPGAVAAIVRTILESITAAGDNSRPPRWTEQSIERADSSDELS</sequence>
<feature type="region of interest" description="Disordered" evidence="2">
    <location>
        <begin position="249"/>
        <end position="272"/>
    </location>
</feature>
<proteinExistence type="predicted"/>
<name>A0ABX0Q2B9_9GAMM</name>
<dbReference type="Gene3D" id="3.40.50.1820">
    <property type="entry name" value="alpha/beta hydrolase"/>
    <property type="match status" value="1"/>
</dbReference>
<keyword evidence="5" id="KW-1185">Reference proteome</keyword>
<evidence type="ECO:0000313" key="4">
    <source>
        <dbReference type="EMBL" id="NID04674.1"/>
    </source>
</evidence>
<keyword evidence="1 4" id="KW-0378">Hydrolase</keyword>
<accession>A0ABX0Q2B9</accession>
<dbReference type="SUPFAM" id="SSF53474">
    <property type="entry name" value="alpha/beta-Hydrolases"/>
    <property type="match status" value="1"/>
</dbReference>
<dbReference type="InterPro" id="IPR000073">
    <property type="entry name" value="AB_hydrolase_1"/>
</dbReference>
<dbReference type="RefSeq" id="WP_167124572.1">
    <property type="nucleotide sequence ID" value="NZ_JAAQQR010000003.1"/>
</dbReference>
<dbReference type="InterPro" id="IPR050266">
    <property type="entry name" value="AB_hydrolase_sf"/>
</dbReference>
<dbReference type="InterPro" id="IPR029058">
    <property type="entry name" value="AB_hydrolase_fold"/>
</dbReference>
<evidence type="ECO:0000256" key="2">
    <source>
        <dbReference type="SAM" id="MobiDB-lite"/>
    </source>
</evidence>
<protein>
    <submittedName>
        <fullName evidence="4">Alpha/beta hydrolase</fullName>
    </submittedName>
</protein>
<feature type="compositionally biased region" description="Basic and acidic residues" evidence="2">
    <location>
        <begin position="261"/>
        <end position="272"/>
    </location>
</feature>
<evidence type="ECO:0000313" key="5">
    <source>
        <dbReference type="Proteomes" id="UP001429601"/>
    </source>
</evidence>
<dbReference type="EMBL" id="JAAQQR010000003">
    <property type="protein sequence ID" value="NID04674.1"/>
    <property type="molecule type" value="Genomic_DNA"/>
</dbReference>
<dbReference type="PANTHER" id="PTHR43798:SF31">
    <property type="entry name" value="AB HYDROLASE SUPERFAMILY PROTEIN YCLE"/>
    <property type="match status" value="1"/>
</dbReference>
<comment type="caution">
    <text evidence="4">The sequence shown here is derived from an EMBL/GenBank/DDBJ whole genome shotgun (WGS) entry which is preliminary data.</text>
</comment>